<name>A0A0N5ALB0_9BILA</name>
<reference evidence="4" key="1">
    <citation type="submission" date="2017-02" db="UniProtKB">
        <authorList>
            <consortium name="WormBaseParasite"/>
        </authorList>
    </citation>
    <scope>IDENTIFICATION</scope>
</reference>
<dbReference type="GO" id="GO:0019005">
    <property type="term" value="C:SCF ubiquitin ligase complex"/>
    <property type="evidence" value="ECO:0007669"/>
    <property type="project" value="TreeGrafter"/>
</dbReference>
<dbReference type="SMART" id="SM00256">
    <property type="entry name" value="FBOX"/>
    <property type="match status" value="1"/>
</dbReference>
<dbReference type="InterPro" id="IPR032675">
    <property type="entry name" value="LRR_dom_sf"/>
</dbReference>
<feature type="domain" description="F-box" evidence="2">
    <location>
        <begin position="1"/>
        <end position="45"/>
    </location>
</feature>
<dbReference type="SUPFAM" id="SSF52047">
    <property type="entry name" value="RNI-like"/>
    <property type="match status" value="1"/>
</dbReference>
<accession>A0A0N5ALB0</accession>
<evidence type="ECO:0000256" key="1">
    <source>
        <dbReference type="ARBA" id="ARBA00022786"/>
    </source>
</evidence>
<evidence type="ECO:0000313" key="4">
    <source>
        <dbReference type="WBParaSite" id="SMUV_0000532101-mRNA-1"/>
    </source>
</evidence>
<dbReference type="PANTHER" id="PTHR13318:SF95">
    <property type="entry name" value="F-BOX PROTEIN YLR352W"/>
    <property type="match status" value="1"/>
</dbReference>
<evidence type="ECO:0000313" key="3">
    <source>
        <dbReference type="Proteomes" id="UP000046393"/>
    </source>
</evidence>
<keyword evidence="1" id="KW-0833">Ubl conjugation pathway</keyword>
<sequence>MNIVDLPDLALIKIFAYLPAFDRIVAETACRHWRSLLKNHVWKREDCKFLDIEITISNRNKIEPLILACLERGGSNITKVRVTSLAPIIKSPDKWLSALVLNCPNVTALDMNMRLNPSSMNILNAIAPQLEYISFDSCFYNVKLQRLISLRLNYDLEKGLADMLENCKRLNCLKVINNEKIYGCLLFKALPNVVHLDVRNCNINDEEIAPYLDRCKTLETLALTLDGMELSGPRLLLLNAIKRCVNLKAIKINLKESPDYITEDIQRFFYNLPEIELILEEPYNLNDDNIVPLTFFNWENLKNLTLVFNEYSELHNQTVFTIASGCPNLRFLRLVGLLHGIDSGLVRLYELQHLQYLDLSNTGVTDLVLQNLAEVGNLKALLLDNCVNVTDFGILNVITKCTDLKWLSVKHCKNVTDAIFNKLPKNHLTNNKIPLCIWTYDSGIDEGRKCFNSAIRVYCGKHEELRITRFK</sequence>
<dbReference type="GO" id="GO:0031146">
    <property type="term" value="P:SCF-dependent proteasomal ubiquitin-dependent protein catabolic process"/>
    <property type="evidence" value="ECO:0007669"/>
    <property type="project" value="TreeGrafter"/>
</dbReference>
<dbReference type="Proteomes" id="UP000046393">
    <property type="component" value="Unplaced"/>
</dbReference>
<dbReference type="Gene3D" id="3.80.10.10">
    <property type="entry name" value="Ribonuclease Inhibitor"/>
    <property type="match status" value="1"/>
</dbReference>
<proteinExistence type="predicted"/>
<organism evidence="3 4">
    <name type="scientific">Syphacia muris</name>
    <dbReference type="NCBI Taxonomy" id="451379"/>
    <lineage>
        <taxon>Eukaryota</taxon>
        <taxon>Metazoa</taxon>
        <taxon>Ecdysozoa</taxon>
        <taxon>Nematoda</taxon>
        <taxon>Chromadorea</taxon>
        <taxon>Rhabditida</taxon>
        <taxon>Spirurina</taxon>
        <taxon>Oxyuridomorpha</taxon>
        <taxon>Oxyuroidea</taxon>
        <taxon>Oxyuridae</taxon>
        <taxon>Syphacia</taxon>
    </lineage>
</organism>
<protein>
    <submittedName>
        <fullName evidence="4">F-box domain-containing protein</fullName>
    </submittedName>
</protein>
<dbReference type="STRING" id="451379.A0A0N5ALB0"/>
<dbReference type="WBParaSite" id="SMUV_0000532101-mRNA-1">
    <property type="protein sequence ID" value="SMUV_0000532101-mRNA-1"/>
    <property type="gene ID" value="SMUV_0000532101"/>
</dbReference>
<dbReference type="Pfam" id="PF12937">
    <property type="entry name" value="F-box-like"/>
    <property type="match status" value="1"/>
</dbReference>
<dbReference type="PANTHER" id="PTHR13318">
    <property type="entry name" value="PARTNER OF PAIRED, ISOFORM B-RELATED"/>
    <property type="match status" value="1"/>
</dbReference>
<keyword evidence="3" id="KW-1185">Reference proteome</keyword>
<dbReference type="SMART" id="SM00367">
    <property type="entry name" value="LRR_CC"/>
    <property type="match status" value="3"/>
</dbReference>
<dbReference type="SUPFAM" id="SSF81383">
    <property type="entry name" value="F-box domain"/>
    <property type="match status" value="1"/>
</dbReference>
<dbReference type="Gene3D" id="1.20.1280.50">
    <property type="match status" value="1"/>
</dbReference>
<evidence type="ECO:0000259" key="2">
    <source>
        <dbReference type="PROSITE" id="PS50181"/>
    </source>
</evidence>
<dbReference type="PROSITE" id="PS50181">
    <property type="entry name" value="FBOX"/>
    <property type="match status" value="1"/>
</dbReference>
<dbReference type="InterPro" id="IPR036047">
    <property type="entry name" value="F-box-like_dom_sf"/>
</dbReference>
<dbReference type="AlphaFoldDB" id="A0A0N5ALB0"/>
<dbReference type="InterPro" id="IPR006553">
    <property type="entry name" value="Leu-rich_rpt_Cys-con_subtyp"/>
</dbReference>
<dbReference type="InterPro" id="IPR001810">
    <property type="entry name" value="F-box_dom"/>
</dbReference>